<organism evidence="7">
    <name type="scientific">Iconisemion striatum</name>
    <dbReference type="NCBI Taxonomy" id="60296"/>
    <lineage>
        <taxon>Eukaryota</taxon>
        <taxon>Metazoa</taxon>
        <taxon>Chordata</taxon>
        <taxon>Craniata</taxon>
        <taxon>Vertebrata</taxon>
        <taxon>Euteleostomi</taxon>
        <taxon>Actinopterygii</taxon>
        <taxon>Neopterygii</taxon>
        <taxon>Teleostei</taxon>
        <taxon>Neoteleostei</taxon>
        <taxon>Acanthomorphata</taxon>
        <taxon>Ovalentaria</taxon>
        <taxon>Atherinomorphae</taxon>
        <taxon>Cyprinodontiformes</taxon>
        <taxon>Nothobranchiidae</taxon>
        <taxon>Iconisemion</taxon>
    </lineage>
</organism>
<feature type="domain" description="Exonuclease" evidence="6">
    <location>
        <begin position="181"/>
        <end position="347"/>
    </location>
</feature>
<name>A0A1A7WUF0_9TELE</name>
<dbReference type="InterPro" id="IPR013520">
    <property type="entry name" value="Ribonucl_H"/>
</dbReference>
<reference evidence="7" key="2">
    <citation type="submission" date="2016-06" db="EMBL/GenBank/DDBJ databases">
        <title>The genome of a short-lived fish provides insights into sex chromosome evolution and the genetic control of aging.</title>
        <authorList>
            <person name="Reichwald K."/>
            <person name="Felder M."/>
            <person name="Petzold A."/>
            <person name="Koch P."/>
            <person name="Groth M."/>
            <person name="Platzer M."/>
        </authorList>
    </citation>
    <scope>NUCLEOTIDE SEQUENCE</scope>
    <source>
        <tissue evidence="7">Brain</tissue>
    </source>
</reference>
<evidence type="ECO:0000256" key="5">
    <source>
        <dbReference type="ARBA" id="ARBA00023242"/>
    </source>
</evidence>
<reference evidence="7" key="1">
    <citation type="submission" date="2016-05" db="EMBL/GenBank/DDBJ databases">
        <authorList>
            <person name="Lavstsen T."/>
            <person name="Jespersen J.S."/>
        </authorList>
    </citation>
    <scope>NUCLEOTIDE SEQUENCE</scope>
    <source>
        <tissue evidence="7">Brain</tissue>
    </source>
</reference>
<dbReference type="Gene3D" id="3.30.420.10">
    <property type="entry name" value="Ribonuclease H-like superfamily/Ribonuclease H"/>
    <property type="match status" value="1"/>
</dbReference>
<keyword evidence="4" id="KW-0269">Exonuclease</keyword>
<gene>
    <name evidence="7" type="primary">BX294110.1</name>
</gene>
<evidence type="ECO:0000256" key="4">
    <source>
        <dbReference type="ARBA" id="ARBA00022839"/>
    </source>
</evidence>
<dbReference type="InterPro" id="IPR037433">
    <property type="entry name" value="ISG20_DEDDh"/>
</dbReference>
<accession>A0A1A7WUF0</accession>
<dbReference type="GO" id="GO:0000175">
    <property type="term" value="F:3'-5'-RNA exonuclease activity"/>
    <property type="evidence" value="ECO:0007669"/>
    <property type="project" value="InterPro"/>
</dbReference>
<dbReference type="EMBL" id="HADW01007920">
    <property type="protein sequence ID" value="SBP09320.1"/>
    <property type="molecule type" value="Transcribed_RNA"/>
</dbReference>
<dbReference type="SUPFAM" id="SSF53098">
    <property type="entry name" value="Ribonuclease H-like"/>
    <property type="match status" value="1"/>
</dbReference>
<keyword evidence="2" id="KW-0540">Nuclease</keyword>
<evidence type="ECO:0000256" key="2">
    <source>
        <dbReference type="ARBA" id="ARBA00022722"/>
    </source>
</evidence>
<evidence type="ECO:0000313" key="7">
    <source>
        <dbReference type="EMBL" id="SBP09320.1"/>
    </source>
</evidence>
<keyword evidence="5" id="KW-0539">Nucleus</keyword>
<keyword evidence="3" id="KW-0378">Hydrolase</keyword>
<dbReference type="PANTHER" id="PTHR12801">
    <property type="entry name" value="RNA EXONUCLEASE REXO1 / RECO3 FAMILY MEMBER-RELATED"/>
    <property type="match status" value="1"/>
</dbReference>
<comment type="subcellular location">
    <subcellularLocation>
        <location evidence="1">Nucleus</location>
    </subcellularLocation>
</comment>
<dbReference type="AlphaFoldDB" id="A0A1A7WUF0"/>
<dbReference type="InterPro" id="IPR012337">
    <property type="entry name" value="RNaseH-like_sf"/>
</dbReference>
<dbReference type="InterPro" id="IPR036397">
    <property type="entry name" value="RNaseH_sf"/>
</dbReference>
<evidence type="ECO:0000259" key="6">
    <source>
        <dbReference type="SMART" id="SM00479"/>
    </source>
</evidence>
<protein>
    <recommendedName>
        <fullName evidence="6">Exonuclease domain-containing protein</fullName>
    </recommendedName>
</protein>
<sequence length="385" mass="43875">MALVFISSAAVNEEEKHSQSHCSYRELAGTCSYRTRAADEDITEQQFHHVMTTENRNKASSTGLLNNYRYLYKKSIQKNAMENEMFRKKPQQKVVVPNRKMKRSSTSDESLHMNTCIKKVKLNSENKSVDVTKHENSSVFDQDSLISALRDQWEVDSGFSSETSPPPSGRSSPCLSLCSTSVVALDCEMVGTGPGGRCNELARCSILNYHGNVLYDKYIRPCQPVTDFRTRWSGIQRHHLQNATPFYQAREEIRSILEGKVVVGHSIYNDFEAMDIVHPGHMIRDTCTTRLLSRLAGFPRERYSSLKILSSQLLNRKIQAGRKGHCSVEDAQAALDLYKLVEGEWEQELQRKLRDDEAPFEPSFASSNHYMQDEYWPEEVVTASQ</sequence>
<dbReference type="FunFam" id="3.30.420.10:FF:000007">
    <property type="entry name" value="Interferon-stimulated exonuclease gene 20"/>
    <property type="match status" value="1"/>
</dbReference>
<dbReference type="Pfam" id="PF00929">
    <property type="entry name" value="RNase_T"/>
    <property type="match status" value="1"/>
</dbReference>
<evidence type="ECO:0000256" key="3">
    <source>
        <dbReference type="ARBA" id="ARBA00022801"/>
    </source>
</evidence>
<dbReference type="SMART" id="SM00479">
    <property type="entry name" value="EXOIII"/>
    <property type="match status" value="1"/>
</dbReference>
<dbReference type="InterPro" id="IPR047021">
    <property type="entry name" value="REXO1/3/4-like"/>
</dbReference>
<evidence type="ECO:0000256" key="1">
    <source>
        <dbReference type="ARBA" id="ARBA00004123"/>
    </source>
</evidence>
<proteinExistence type="predicted"/>
<dbReference type="PANTHER" id="PTHR12801:SF57">
    <property type="entry name" value="APOPTOSIS-ENHANCING NUCLEASE"/>
    <property type="match status" value="1"/>
</dbReference>
<dbReference type="GO" id="GO:0005730">
    <property type="term" value="C:nucleolus"/>
    <property type="evidence" value="ECO:0007669"/>
    <property type="project" value="UniProtKB-ARBA"/>
</dbReference>
<dbReference type="GO" id="GO:0003676">
    <property type="term" value="F:nucleic acid binding"/>
    <property type="evidence" value="ECO:0007669"/>
    <property type="project" value="InterPro"/>
</dbReference>
<dbReference type="CDD" id="cd06149">
    <property type="entry name" value="ISG20"/>
    <property type="match status" value="1"/>
</dbReference>